<dbReference type="InterPro" id="IPR027417">
    <property type="entry name" value="P-loop_NTPase"/>
</dbReference>
<dbReference type="EMBL" id="CP165735">
    <property type="protein sequence ID" value="XDV70781.1"/>
    <property type="molecule type" value="Genomic_DNA"/>
</dbReference>
<dbReference type="Pfam" id="PF05729">
    <property type="entry name" value="NACHT"/>
    <property type="match status" value="1"/>
</dbReference>
<protein>
    <submittedName>
        <fullName evidence="2">NACHT domain-containing NTPase</fullName>
    </submittedName>
</protein>
<dbReference type="RefSeq" id="WP_369745134.1">
    <property type="nucleotide sequence ID" value="NZ_CP165735.1"/>
</dbReference>
<dbReference type="PANTHER" id="PTHR46844:SF1">
    <property type="entry name" value="SLR5058 PROTEIN"/>
    <property type="match status" value="1"/>
</dbReference>
<dbReference type="AlphaFoldDB" id="A0AB39YMN6"/>
<reference evidence="2" key="1">
    <citation type="submission" date="2024-07" db="EMBL/GenBank/DDBJ databases">
        <authorList>
            <person name="Li J."/>
            <person name="Wei H."/>
            <person name="Ma J."/>
        </authorList>
    </citation>
    <scope>NUCLEOTIDE SEQUENCE</scope>
    <source>
        <strain evidence="2">AMU7</strain>
    </source>
</reference>
<name>A0AB39YMN6_9MICC</name>
<accession>A0AB39YMN6</accession>
<dbReference type="PANTHER" id="PTHR46844">
    <property type="entry name" value="SLR5058 PROTEIN"/>
    <property type="match status" value="1"/>
</dbReference>
<gene>
    <name evidence="2" type="ORF">ABQM86_17725</name>
</gene>
<feature type="domain" description="NACHT" evidence="1">
    <location>
        <begin position="250"/>
        <end position="369"/>
    </location>
</feature>
<organism evidence="2">
    <name type="scientific">Paenarthrobacter sp. AMU7</name>
    <dbReference type="NCBI Taxonomy" id="3162492"/>
    <lineage>
        <taxon>Bacteria</taxon>
        <taxon>Bacillati</taxon>
        <taxon>Actinomycetota</taxon>
        <taxon>Actinomycetes</taxon>
        <taxon>Micrococcales</taxon>
        <taxon>Micrococcaceae</taxon>
        <taxon>Paenarthrobacter</taxon>
    </lineage>
</organism>
<dbReference type="PROSITE" id="PS50837">
    <property type="entry name" value="NACHT"/>
    <property type="match status" value="1"/>
</dbReference>
<dbReference type="InterPro" id="IPR007111">
    <property type="entry name" value="NACHT_NTPase"/>
</dbReference>
<evidence type="ECO:0000259" key="1">
    <source>
        <dbReference type="PROSITE" id="PS50837"/>
    </source>
</evidence>
<proteinExistence type="predicted"/>
<sequence>MDLLTPVISAALGTVFKRASDSLLDPQHRMVEKLVLDEYVQVGDLSQDEDSLLLTSAQEQLVLTTLRSTEFGRLIQSYVLSKMTLDPKDLSDAGPEFVAAFQRLLELEFKEQVIVAEEIATCVWPHIDKFVSHIGSDSLSSNVKGLLTARRSADGAADILQNSSPLPLYVRQLIEAIASVDRIAIARNAAHDIRNEIVSSFGMLNMDHLLEGDFRVDKKDVFIHRTLTERGVPAAAIETSSLPIGKDGVGRVVVLGDPGVGKTTLINHIVAEIAADGEAQMVPILVTCRNFNPDSAFEMDRWVSRDFRIVRSLNIEGQVVKDLLATGQAVVLFDGLDEVIDAGRRSRLVSEIEGFVRRYPLCPVLATARRVGYERIALKENFSVFGLQEFSDAQVAEYARLWFSKRNASEVTPRFLMNSESIRDIRANPLMLSLLCDVYRARGYLPRNRFEVYGNCAELLFTRWDSMREIESPPDHLRYGARLFEELAWLFHSSQNARSGVEERQLVRLLAEFFRRNASVDVSDATPRARRFLEFCADRAWLLSSQYRNEYDERIFSFTHRTFLEYYAAQAIVKRSGDLATIVAAIRRAFSEDPGSVLCDLIVQYYDSSKYDGGADILLELLRYPDNETEQAAESRLSLCLRLADAIALPSHVMDVLVDSVRNTWAALSPLSTQDSSFALFSLNRDARARIVLRAKEWYQARPDKSSPRGLTNLTFLEGMVERWSWFDAAGMTALADEGWRESINELVDLGHQHEPWSSGEVMTYILRHNLDCDISSESIPYESLVALHAFGIGAPGLFTDSIFSPAIHPRSPVAWQVLQERFEEALNRSRKVSARLARRIHQALDTGGYTFMERPSRTLLYWYAFISYEYSGAAAVCEEVEELSFENALLPQIFDQRSAAEARSRQAPADDAGMKAVLDAINDVVEDPKDRRWIRQWVRANSSMIAS</sequence>
<dbReference type="Gene3D" id="3.40.50.300">
    <property type="entry name" value="P-loop containing nucleotide triphosphate hydrolases"/>
    <property type="match status" value="1"/>
</dbReference>
<evidence type="ECO:0000313" key="2">
    <source>
        <dbReference type="EMBL" id="XDV70781.1"/>
    </source>
</evidence>
<dbReference type="SUPFAM" id="SSF52540">
    <property type="entry name" value="P-loop containing nucleoside triphosphate hydrolases"/>
    <property type="match status" value="1"/>
</dbReference>